<feature type="domain" description="Helix-turn-helix" evidence="1">
    <location>
        <begin position="2"/>
        <end position="46"/>
    </location>
</feature>
<evidence type="ECO:0000259" key="1">
    <source>
        <dbReference type="Pfam" id="PF26215"/>
    </source>
</evidence>
<organism evidence="2 3">
    <name type="scientific">Trichuris suis</name>
    <name type="common">pig whipworm</name>
    <dbReference type="NCBI Taxonomy" id="68888"/>
    <lineage>
        <taxon>Eukaryota</taxon>
        <taxon>Metazoa</taxon>
        <taxon>Ecdysozoa</taxon>
        <taxon>Nematoda</taxon>
        <taxon>Enoplea</taxon>
        <taxon>Dorylaimia</taxon>
        <taxon>Trichinellida</taxon>
        <taxon>Trichuridae</taxon>
        <taxon>Trichuris</taxon>
    </lineage>
</organism>
<sequence length="124" mass="14223">MRGIVPGVIDRAINLCTPEYLQPELNYIRKIFCKNNYPRSFIDRVFQYKLRNRGSAKPNTLHNPCVVIPYVAGLGEKIIRLGRQLGLRVFFKSSPNLRSILRNDKSKIPSNKRTASVYAVERAC</sequence>
<dbReference type="Pfam" id="PF26215">
    <property type="entry name" value="HTH_animal"/>
    <property type="match status" value="1"/>
</dbReference>
<gene>
    <name evidence="2" type="ORF">M513_11877</name>
</gene>
<name>A0A085LQN1_9BILA</name>
<dbReference type="AlphaFoldDB" id="A0A085LQN1"/>
<dbReference type="Proteomes" id="UP000030764">
    <property type="component" value="Unassembled WGS sequence"/>
</dbReference>
<dbReference type="EMBL" id="KL363334">
    <property type="protein sequence ID" value="KFD47277.1"/>
    <property type="molecule type" value="Genomic_DNA"/>
</dbReference>
<keyword evidence="3" id="KW-1185">Reference proteome</keyword>
<accession>A0A085LQN1</accession>
<reference evidence="2 3" key="1">
    <citation type="journal article" date="2014" name="Nat. Genet.">
        <title>Genome and transcriptome of the porcine whipworm Trichuris suis.</title>
        <authorList>
            <person name="Jex A.R."/>
            <person name="Nejsum P."/>
            <person name="Schwarz E.M."/>
            <person name="Hu L."/>
            <person name="Young N.D."/>
            <person name="Hall R.S."/>
            <person name="Korhonen P.K."/>
            <person name="Liao S."/>
            <person name="Thamsborg S."/>
            <person name="Xia J."/>
            <person name="Xu P."/>
            <person name="Wang S."/>
            <person name="Scheerlinck J.P."/>
            <person name="Hofmann A."/>
            <person name="Sternberg P.W."/>
            <person name="Wang J."/>
            <person name="Gasser R.B."/>
        </authorList>
    </citation>
    <scope>NUCLEOTIDE SEQUENCE [LARGE SCALE GENOMIC DNA]</scope>
    <source>
        <strain evidence="2">DCEP-RM93M</strain>
    </source>
</reference>
<evidence type="ECO:0000313" key="3">
    <source>
        <dbReference type="Proteomes" id="UP000030764"/>
    </source>
</evidence>
<proteinExistence type="predicted"/>
<evidence type="ECO:0000313" key="2">
    <source>
        <dbReference type="EMBL" id="KFD47277.1"/>
    </source>
</evidence>
<protein>
    <recommendedName>
        <fullName evidence="1">Helix-turn-helix domain-containing protein</fullName>
    </recommendedName>
</protein>
<dbReference type="InterPro" id="IPR058912">
    <property type="entry name" value="HTH_animal"/>
</dbReference>